<protein>
    <submittedName>
        <fullName evidence="2">Uncharacterized protein</fullName>
    </submittedName>
</protein>
<feature type="compositionally biased region" description="Basic and acidic residues" evidence="1">
    <location>
        <begin position="431"/>
        <end position="445"/>
    </location>
</feature>
<dbReference type="Gene3D" id="3.90.70.10">
    <property type="entry name" value="Cysteine proteinases"/>
    <property type="match status" value="1"/>
</dbReference>
<name>A0A3L6RRN0_PANMI</name>
<gene>
    <name evidence="2" type="ORF">C2845_PM11G15540</name>
</gene>
<dbReference type="EMBL" id="PQIB02000007">
    <property type="protein sequence ID" value="RLN07667.1"/>
    <property type="molecule type" value="Genomic_DNA"/>
</dbReference>
<organism evidence="2 3">
    <name type="scientific">Panicum miliaceum</name>
    <name type="common">Proso millet</name>
    <name type="synonym">Broomcorn millet</name>
    <dbReference type="NCBI Taxonomy" id="4540"/>
    <lineage>
        <taxon>Eukaryota</taxon>
        <taxon>Viridiplantae</taxon>
        <taxon>Streptophyta</taxon>
        <taxon>Embryophyta</taxon>
        <taxon>Tracheophyta</taxon>
        <taxon>Spermatophyta</taxon>
        <taxon>Magnoliopsida</taxon>
        <taxon>Liliopsida</taxon>
        <taxon>Poales</taxon>
        <taxon>Poaceae</taxon>
        <taxon>PACMAD clade</taxon>
        <taxon>Panicoideae</taxon>
        <taxon>Panicodae</taxon>
        <taxon>Paniceae</taxon>
        <taxon>Panicinae</taxon>
        <taxon>Panicum</taxon>
        <taxon>Panicum sect. Panicum</taxon>
    </lineage>
</organism>
<dbReference type="AlphaFoldDB" id="A0A3L6RRN0"/>
<comment type="caution">
    <text evidence="2">The sequence shown here is derived from an EMBL/GenBank/DDBJ whole genome shotgun (WGS) entry which is preliminary data.</text>
</comment>
<reference evidence="3" key="1">
    <citation type="journal article" date="2019" name="Nat. Commun.">
        <title>The genome of broomcorn millet.</title>
        <authorList>
            <person name="Zou C."/>
            <person name="Miki D."/>
            <person name="Li D."/>
            <person name="Tang Q."/>
            <person name="Xiao L."/>
            <person name="Rajput S."/>
            <person name="Deng P."/>
            <person name="Jia W."/>
            <person name="Huang R."/>
            <person name="Zhang M."/>
            <person name="Sun Y."/>
            <person name="Hu J."/>
            <person name="Fu X."/>
            <person name="Schnable P.S."/>
            <person name="Li F."/>
            <person name="Zhang H."/>
            <person name="Feng B."/>
            <person name="Zhu X."/>
            <person name="Liu R."/>
            <person name="Schnable J.C."/>
            <person name="Zhu J.-K."/>
            <person name="Zhang H."/>
        </authorList>
    </citation>
    <scope>NUCLEOTIDE SEQUENCE [LARGE SCALE GENOMIC DNA]</scope>
</reference>
<proteinExistence type="predicted"/>
<dbReference type="OrthoDB" id="689644at2759"/>
<accession>A0A3L6RRN0</accession>
<keyword evidence="3" id="KW-1185">Reference proteome</keyword>
<sequence>MGRGDTSSAAAAAVVWKMVTLEEIRALPPSATRPFYPRTLRRGIRSLKEPKPWKCSECGNVNDLTCHLVFDLPAFKCRACNAEPREGDADFGFCYSDIAMNEACPIGHKRWLEEGNEKMDTYSGLSLLTMIHVFQLDGVKETKTSGLHKKTNNESQKLHNVSDWGWVDQNDFAAMSSAVADGYPLICLYSTGPKLASLKPGDIYVPPLHGATGGHASLLVGAHQEGRVKLLYFLSSNGERSCQRSDKKGDGIRGGIGAIISGRFDFNPVQIFRFNERIISLKTNSYFKEYSQGKADGAKTMRQALEDPDGGRGLGSRRSTAARCRFWLRDSSLPPLSKSIYVWKEWTDTGHRATLAIARRSSCVRPWGHQPPVYAHSRAPAALRLLRARRPPSSTFLRPPVIGEGVEVPTRLSMARARRGATAFPRGGGKQMRERSRGVDEEVRGDEAALTELSAKWEVDGRRRRRQRRAERDC</sequence>
<evidence type="ECO:0000256" key="1">
    <source>
        <dbReference type="SAM" id="MobiDB-lite"/>
    </source>
</evidence>
<evidence type="ECO:0000313" key="2">
    <source>
        <dbReference type="EMBL" id="RLN07667.1"/>
    </source>
</evidence>
<dbReference type="Proteomes" id="UP000275267">
    <property type="component" value="Unassembled WGS sequence"/>
</dbReference>
<feature type="region of interest" description="Disordered" evidence="1">
    <location>
        <begin position="419"/>
        <end position="445"/>
    </location>
</feature>
<dbReference type="InterPro" id="IPR038765">
    <property type="entry name" value="Papain-like_cys_pep_sf"/>
</dbReference>
<dbReference type="SUPFAM" id="SSF54001">
    <property type="entry name" value="Cysteine proteinases"/>
    <property type="match status" value="1"/>
</dbReference>
<evidence type="ECO:0000313" key="3">
    <source>
        <dbReference type="Proteomes" id="UP000275267"/>
    </source>
</evidence>